<proteinExistence type="predicted"/>
<dbReference type="Proteomes" id="UP000252519">
    <property type="component" value="Unassembled WGS sequence"/>
</dbReference>
<comment type="caution">
    <text evidence="1">The sequence shown here is derived from an EMBL/GenBank/DDBJ whole genome shotgun (WGS) entry which is preliminary data.</text>
</comment>
<keyword evidence="2" id="KW-1185">Reference proteome</keyword>
<dbReference type="EMBL" id="JOJR01001088">
    <property type="protein sequence ID" value="RCN32457.1"/>
    <property type="molecule type" value="Genomic_DNA"/>
</dbReference>
<sequence length="121" mass="13931">MPSTMSSADEDSLGKRLCVPPVYHQRTLRLKLRKSKCLERPADILGQTGFARRTNAQLDQRIRDMLRRSKQYAAQIKMTNCGLEEAHRRNSMFLHTCKLYQGCIDKPRVHGLQKPMEICGT</sequence>
<evidence type="ECO:0000313" key="2">
    <source>
        <dbReference type="Proteomes" id="UP000252519"/>
    </source>
</evidence>
<dbReference type="AlphaFoldDB" id="A0A368FQH0"/>
<name>A0A368FQH0_ANCCA</name>
<evidence type="ECO:0000313" key="1">
    <source>
        <dbReference type="EMBL" id="RCN32457.1"/>
    </source>
</evidence>
<organism evidence="1 2">
    <name type="scientific">Ancylostoma caninum</name>
    <name type="common">Dog hookworm</name>
    <dbReference type="NCBI Taxonomy" id="29170"/>
    <lineage>
        <taxon>Eukaryota</taxon>
        <taxon>Metazoa</taxon>
        <taxon>Ecdysozoa</taxon>
        <taxon>Nematoda</taxon>
        <taxon>Chromadorea</taxon>
        <taxon>Rhabditida</taxon>
        <taxon>Rhabditina</taxon>
        <taxon>Rhabditomorpha</taxon>
        <taxon>Strongyloidea</taxon>
        <taxon>Ancylostomatidae</taxon>
        <taxon>Ancylostomatinae</taxon>
        <taxon>Ancylostoma</taxon>
    </lineage>
</organism>
<reference evidence="1 2" key="1">
    <citation type="submission" date="2014-10" db="EMBL/GenBank/DDBJ databases">
        <title>Draft genome of the hookworm Ancylostoma caninum.</title>
        <authorList>
            <person name="Mitreva M."/>
        </authorList>
    </citation>
    <scope>NUCLEOTIDE SEQUENCE [LARGE SCALE GENOMIC DNA]</scope>
    <source>
        <strain evidence="1 2">Baltimore</strain>
    </source>
</reference>
<dbReference type="OrthoDB" id="5876324at2759"/>
<gene>
    <name evidence="1" type="ORF">ANCCAN_21738</name>
</gene>
<accession>A0A368FQH0</accession>
<protein>
    <submittedName>
        <fullName evidence="1">Uncharacterized protein</fullName>
    </submittedName>
</protein>